<dbReference type="EMBL" id="VWAK01000099">
    <property type="protein sequence ID" value="KAA5225109.1"/>
    <property type="molecule type" value="Genomic_DNA"/>
</dbReference>
<dbReference type="Proteomes" id="UP000421791">
    <property type="component" value="Unassembled WGS sequence"/>
</dbReference>
<protein>
    <submittedName>
        <fullName evidence="1">Uncharacterized protein</fullName>
    </submittedName>
</protein>
<keyword evidence="4" id="KW-1185">Reference proteome</keyword>
<dbReference type="Proteomes" id="UP000440198">
    <property type="component" value="Unassembled WGS sequence"/>
</dbReference>
<dbReference type="GeneID" id="92987511"/>
<evidence type="ECO:0000313" key="4">
    <source>
        <dbReference type="Proteomes" id="UP000440198"/>
    </source>
</evidence>
<dbReference type="RefSeq" id="WP_007756239.1">
    <property type="nucleotide sequence ID" value="NZ_JADOZO010000081.1"/>
</dbReference>
<evidence type="ECO:0000313" key="2">
    <source>
        <dbReference type="EMBL" id="KAA5249769.1"/>
    </source>
</evidence>
<sequence>METEYVILLDFSTGEIIKIKLSKRQRKESEQYDDFEEYLATLEKEYGFRLDDCQWMITETYLERKYGF</sequence>
<evidence type="ECO:0000313" key="1">
    <source>
        <dbReference type="EMBL" id="KAA5225109.1"/>
    </source>
</evidence>
<evidence type="ECO:0000313" key="3">
    <source>
        <dbReference type="Proteomes" id="UP000421791"/>
    </source>
</evidence>
<dbReference type="EMBL" id="VWAG01000121">
    <property type="protein sequence ID" value="KAA5249769.1"/>
    <property type="molecule type" value="Genomic_DNA"/>
</dbReference>
<proteinExistence type="predicted"/>
<organism evidence="1 3">
    <name type="scientific">Bacteroides finegoldii</name>
    <dbReference type="NCBI Taxonomy" id="338188"/>
    <lineage>
        <taxon>Bacteria</taxon>
        <taxon>Pseudomonadati</taxon>
        <taxon>Bacteroidota</taxon>
        <taxon>Bacteroidia</taxon>
        <taxon>Bacteroidales</taxon>
        <taxon>Bacteroidaceae</taxon>
        <taxon>Bacteroides</taxon>
    </lineage>
</organism>
<reference evidence="3 4" key="1">
    <citation type="journal article" date="2019" name="Nat. Med.">
        <title>A library of human gut bacterial isolates paired with longitudinal multiomics data enables mechanistic microbiome research.</title>
        <authorList>
            <person name="Poyet M."/>
            <person name="Groussin M."/>
            <person name="Gibbons S.M."/>
            <person name="Avila-Pacheco J."/>
            <person name="Jiang X."/>
            <person name="Kearney S.M."/>
            <person name="Perrotta A.R."/>
            <person name="Berdy B."/>
            <person name="Zhao S."/>
            <person name="Lieberman T.D."/>
            <person name="Swanson P.K."/>
            <person name="Smith M."/>
            <person name="Roesemann S."/>
            <person name="Alexander J.E."/>
            <person name="Rich S.A."/>
            <person name="Livny J."/>
            <person name="Vlamakis H."/>
            <person name="Clish C."/>
            <person name="Bullock K."/>
            <person name="Deik A."/>
            <person name="Scott J."/>
            <person name="Pierce K.A."/>
            <person name="Xavier R.J."/>
            <person name="Alm E.J."/>
        </authorList>
    </citation>
    <scope>NUCLEOTIDE SEQUENCE [LARGE SCALE GENOMIC DNA]</scope>
    <source>
        <strain evidence="2 4">BIOML-A2</strain>
        <strain evidence="1 3">BIOML-A6</strain>
    </source>
</reference>
<name>A0A7J4YHR8_9BACE</name>
<accession>A0A7J4YHR8</accession>
<gene>
    <name evidence="2" type="ORF">F2Z09_22695</name>
    <name evidence="1" type="ORF">F2Z22_22490</name>
</gene>
<dbReference type="AlphaFoldDB" id="A0A7J4YHR8"/>
<comment type="caution">
    <text evidence="1">The sequence shown here is derived from an EMBL/GenBank/DDBJ whole genome shotgun (WGS) entry which is preliminary data.</text>
</comment>